<reference evidence="2" key="2">
    <citation type="submission" date="2015-01" db="EMBL/GenBank/DDBJ databases">
        <title>Evolutionary Origins and Diversification of the Mycorrhizal Mutualists.</title>
        <authorList>
            <consortium name="DOE Joint Genome Institute"/>
            <consortium name="Mycorrhizal Genomics Consortium"/>
            <person name="Kohler A."/>
            <person name="Kuo A."/>
            <person name="Nagy L.G."/>
            <person name="Floudas D."/>
            <person name="Copeland A."/>
            <person name="Barry K.W."/>
            <person name="Cichocki N."/>
            <person name="Veneault-Fourrey C."/>
            <person name="LaButti K."/>
            <person name="Lindquist E.A."/>
            <person name="Lipzen A."/>
            <person name="Lundell T."/>
            <person name="Morin E."/>
            <person name="Murat C."/>
            <person name="Riley R."/>
            <person name="Ohm R."/>
            <person name="Sun H."/>
            <person name="Tunlid A."/>
            <person name="Henrissat B."/>
            <person name="Grigoriev I.V."/>
            <person name="Hibbett D.S."/>
            <person name="Martin F."/>
        </authorList>
    </citation>
    <scope>NUCLEOTIDE SEQUENCE [LARGE SCALE GENOMIC DNA]</scope>
    <source>
        <strain evidence="2">LaAM-08-1</strain>
    </source>
</reference>
<organism evidence="1 2">
    <name type="scientific">Laccaria amethystina LaAM-08-1</name>
    <dbReference type="NCBI Taxonomy" id="1095629"/>
    <lineage>
        <taxon>Eukaryota</taxon>
        <taxon>Fungi</taxon>
        <taxon>Dikarya</taxon>
        <taxon>Basidiomycota</taxon>
        <taxon>Agaricomycotina</taxon>
        <taxon>Agaricomycetes</taxon>
        <taxon>Agaricomycetidae</taxon>
        <taxon>Agaricales</taxon>
        <taxon>Agaricineae</taxon>
        <taxon>Hydnangiaceae</taxon>
        <taxon>Laccaria</taxon>
    </lineage>
</organism>
<sequence>MIWQKTLRITLDSNGGLKFGWDPCTKWILDIHMFMAALQLLCHTTENLEVGWMTEDTMHSPINMLNGPQHVVFETLEGTGGFCSRYHKGLFATVLLEQFIKPEKQHITIKDYWERIWVSMGVAWEILAKQLVSWLDILWWLQEATMHMNQVL</sequence>
<reference evidence="1 2" key="1">
    <citation type="submission" date="2014-04" db="EMBL/GenBank/DDBJ databases">
        <authorList>
            <consortium name="DOE Joint Genome Institute"/>
            <person name="Kuo A."/>
            <person name="Kohler A."/>
            <person name="Nagy L.G."/>
            <person name="Floudas D."/>
            <person name="Copeland A."/>
            <person name="Barry K.W."/>
            <person name="Cichocki N."/>
            <person name="Veneault-Fourrey C."/>
            <person name="LaButti K."/>
            <person name="Lindquist E.A."/>
            <person name="Lipzen A."/>
            <person name="Lundell T."/>
            <person name="Morin E."/>
            <person name="Murat C."/>
            <person name="Sun H."/>
            <person name="Tunlid A."/>
            <person name="Henrissat B."/>
            <person name="Grigoriev I.V."/>
            <person name="Hibbett D.S."/>
            <person name="Martin F."/>
            <person name="Nordberg H.P."/>
            <person name="Cantor M.N."/>
            <person name="Hua S.X."/>
        </authorList>
    </citation>
    <scope>NUCLEOTIDE SEQUENCE [LARGE SCALE GENOMIC DNA]</scope>
    <source>
        <strain evidence="1 2">LaAM-08-1</strain>
    </source>
</reference>
<proteinExistence type="predicted"/>
<evidence type="ECO:0000313" key="2">
    <source>
        <dbReference type="Proteomes" id="UP000054477"/>
    </source>
</evidence>
<gene>
    <name evidence="1" type="ORF">K443DRAFT_120761</name>
</gene>
<dbReference type="EMBL" id="KN838565">
    <property type="protein sequence ID" value="KIK04919.1"/>
    <property type="molecule type" value="Genomic_DNA"/>
</dbReference>
<accession>A0A0C9XT85</accession>
<dbReference type="HOGENOM" id="CLU_1722661_0_0_1"/>
<dbReference type="AlphaFoldDB" id="A0A0C9XT85"/>
<dbReference type="Proteomes" id="UP000054477">
    <property type="component" value="Unassembled WGS sequence"/>
</dbReference>
<protein>
    <submittedName>
        <fullName evidence="1">Uncharacterized protein</fullName>
    </submittedName>
</protein>
<evidence type="ECO:0000313" key="1">
    <source>
        <dbReference type="EMBL" id="KIK04919.1"/>
    </source>
</evidence>
<name>A0A0C9XT85_9AGAR</name>
<keyword evidence="2" id="KW-1185">Reference proteome</keyword>